<name>A0A410JZT1_9BACT</name>
<dbReference type="AlphaFoldDB" id="A0A410JZT1"/>
<dbReference type="Pfam" id="PF01814">
    <property type="entry name" value="Hemerythrin"/>
    <property type="match status" value="1"/>
</dbReference>
<dbReference type="InterPro" id="IPR012312">
    <property type="entry name" value="Hemerythrin-like"/>
</dbReference>
<dbReference type="SUPFAM" id="SSF55785">
    <property type="entry name" value="PYP-like sensor domain (PAS domain)"/>
    <property type="match status" value="1"/>
</dbReference>
<proteinExistence type="predicted"/>
<feature type="domain" description="Hemerythrin-like" evidence="1">
    <location>
        <begin position="182"/>
        <end position="303"/>
    </location>
</feature>
<feature type="domain" description="DUF1858" evidence="2">
    <location>
        <begin position="17"/>
        <end position="74"/>
    </location>
</feature>
<dbReference type="Proteomes" id="UP000287502">
    <property type="component" value="Chromosome"/>
</dbReference>
<dbReference type="InterPro" id="IPR038062">
    <property type="entry name" value="ScdA-like_N_sf"/>
</dbReference>
<dbReference type="PANTHER" id="PTHR39966:SF3">
    <property type="entry name" value="DUF438 DOMAIN-CONTAINING PROTEIN"/>
    <property type="match status" value="1"/>
</dbReference>
<dbReference type="Gene3D" id="3.30.450.20">
    <property type="entry name" value="PAS domain"/>
    <property type="match status" value="1"/>
</dbReference>
<dbReference type="InterPro" id="IPR035965">
    <property type="entry name" value="PAS-like_dom_sf"/>
</dbReference>
<evidence type="ECO:0000313" key="4">
    <source>
        <dbReference type="Proteomes" id="UP000287502"/>
    </source>
</evidence>
<protein>
    <submittedName>
        <fullName evidence="3">DUF1858 domain-containing protein</fullName>
    </submittedName>
</protein>
<dbReference type="InterPro" id="IPR015077">
    <property type="entry name" value="DUF1858"/>
</dbReference>
<dbReference type="Pfam" id="PF13596">
    <property type="entry name" value="PAS_10"/>
    <property type="match status" value="1"/>
</dbReference>
<dbReference type="Gene3D" id="1.20.120.520">
    <property type="entry name" value="nmb1532 protein domain like"/>
    <property type="match status" value="1"/>
</dbReference>
<dbReference type="SUPFAM" id="SSF140683">
    <property type="entry name" value="SP0561-like"/>
    <property type="match status" value="1"/>
</dbReference>
<organism evidence="3 4">
    <name type="scientific">Geovibrio thiophilus</name>
    <dbReference type="NCBI Taxonomy" id="139438"/>
    <lineage>
        <taxon>Bacteria</taxon>
        <taxon>Pseudomonadati</taxon>
        <taxon>Deferribacterota</taxon>
        <taxon>Deferribacteres</taxon>
        <taxon>Deferribacterales</taxon>
        <taxon>Geovibrionaceae</taxon>
        <taxon>Geovibrio</taxon>
    </lineage>
</organism>
<evidence type="ECO:0000259" key="2">
    <source>
        <dbReference type="Pfam" id="PF08984"/>
    </source>
</evidence>
<evidence type="ECO:0000259" key="1">
    <source>
        <dbReference type="Pfam" id="PF01814"/>
    </source>
</evidence>
<accession>A0A410JZT1</accession>
<keyword evidence="4" id="KW-1185">Reference proteome</keyword>
<dbReference type="Pfam" id="PF08984">
    <property type="entry name" value="DUF1858"/>
    <property type="match status" value="1"/>
</dbReference>
<gene>
    <name evidence="3" type="ORF">EP073_09830</name>
</gene>
<dbReference type="GO" id="GO:0005886">
    <property type="term" value="C:plasma membrane"/>
    <property type="evidence" value="ECO:0007669"/>
    <property type="project" value="TreeGrafter"/>
</dbReference>
<dbReference type="PANTHER" id="PTHR39966">
    <property type="entry name" value="BLL2471 PROTEIN-RELATED"/>
    <property type="match status" value="1"/>
</dbReference>
<reference evidence="3 4" key="1">
    <citation type="submission" date="2019-01" db="EMBL/GenBank/DDBJ databases">
        <title>Geovibrio thiophilus DSM 11263, complete genome.</title>
        <authorList>
            <person name="Spring S."/>
            <person name="Bunk B."/>
            <person name="Sproer C."/>
        </authorList>
    </citation>
    <scope>NUCLEOTIDE SEQUENCE [LARGE SCALE GENOMIC DNA]</scope>
    <source>
        <strain evidence="3 4">DSM 11263</strain>
    </source>
</reference>
<dbReference type="EMBL" id="CP035108">
    <property type="protein sequence ID" value="QAR33690.1"/>
    <property type="molecule type" value="Genomic_DNA"/>
</dbReference>
<dbReference type="OrthoDB" id="9769774at2"/>
<dbReference type="Gene3D" id="1.10.3910.10">
    <property type="entry name" value="SP0561-like"/>
    <property type="match status" value="1"/>
</dbReference>
<sequence length="480" mass="54363">MDAILPISRYGGCTMKITKEMTVYKVVSEYPHLKEIFIESGFKSITDPIKFNTVAKVISLENACRMKDVDPAAFLEKLNNAVGGGYDKSAEMERHIDIDKSRADKIAAIVHKFFDGADKTLLQKKYDTIAPVTAAEFAYAEQLISDAGVPDSKFENEIGGIISLFRSSLESSAIPVLPAGHPVSTYIRENAEILKLTAEVRKELETITPDRENLLRLYKKLKDVNLHFIRKETQLFPYLEKKGFDKPTTVMWSLHDRIRKGIKDSITALEHGRLDEFLKIQESLPEEIDGMTFKEEKILFPTALMMLSEDEWKLIRSNEKELDYCLIGQPEEWGGSIQAAGTDLNGFVNLGEGILSFEQLNAVFSHLPFDISFVDENDRVKFYNAAPNRIFPRSPDVIGREVKYCHPPKSVATVMEILDSFRNGGKDKAEFWLTLHGRFLHIRYFAVRNAGGGYMGTLEVMQDATEVRQLEGSRTLLSWE</sequence>
<evidence type="ECO:0000313" key="3">
    <source>
        <dbReference type="EMBL" id="QAR33690.1"/>
    </source>
</evidence>
<dbReference type="KEGG" id="gtl:EP073_09830"/>